<keyword evidence="2" id="KW-0472">Membrane</keyword>
<dbReference type="InterPro" id="IPR013783">
    <property type="entry name" value="Ig-like_fold"/>
</dbReference>
<reference evidence="5 6" key="1">
    <citation type="submission" date="2015-11" db="EMBL/GenBank/DDBJ databases">
        <title>Description and complete genome sequence of a novel strain predominating in hypersaline microbial mats and representing a new family of the Bacteriodetes phylum.</title>
        <authorList>
            <person name="Spring S."/>
            <person name="Bunk B."/>
            <person name="Sproer C."/>
            <person name="Klenk H.-P."/>
        </authorList>
    </citation>
    <scope>NUCLEOTIDE SEQUENCE [LARGE SCALE GENOMIC DNA]</scope>
    <source>
        <strain evidence="5 6">L21-Spi-D4</strain>
    </source>
</reference>
<dbReference type="Pfam" id="PF07494">
    <property type="entry name" value="Reg_prop"/>
    <property type="match status" value="3"/>
</dbReference>
<dbReference type="Gene3D" id="3.60.40.10">
    <property type="entry name" value="PPM-type phosphatase domain"/>
    <property type="match status" value="1"/>
</dbReference>
<evidence type="ECO:0000313" key="5">
    <source>
        <dbReference type="EMBL" id="ALO16692.1"/>
    </source>
</evidence>
<evidence type="ECO:0000259" key="4">
    <source>
        <dbReference type="Pfam" id="PF07495"/>
    </source>
</evidence>
<organism evidence="5 6">
    <name type="scientific">Salinivirga cyanobacteriivorans</name>
    <dbReference type="NCBI Taxonomy" id="1307839"/>
    <lineage>
        <taxon>Bacteria</taxon>
        <taxon>Pseudomonadati</taxon>
        <taxon>Bacteroidota</taxon>
        <taxon>Bacteroidia</taxon>
        <taxon>Bacteroidales</taxon>
        <taxon>Salinivirgaceae</taxon>
        <taxon>Salinivirga</taxon>
    </lineage>
</organism>
<keyword evidence="1" id="KW-0597">Phosphoprotein</keyword>
<sequence>MKLAIFYILISFSLSLFGQREEKLQALNIQHGLSQSVVNDLLIDSKGFLWIGTQNGLNRYDGYDFKIFHNNPKDPYSISSDYINAIAEDANDNLWIGTRTGLNKYDSRKQKFIHYGLPSNSIVFPEINVRSLLVDSENFVWVLLPNYLVRINPMDEEVRIFGFSDERSLDRHCTASALYQSSNGNIWFLKGHQLVMFDKVFGRFDFNPIEVPGFVNCFQNIFEHNNQMYITSDQTVWKYKSGELLQKVQYFDSQISIFQNKKNNEVYLVSNKGLYRIKNGAFQKQLTFDFSSSNVERFFVSALTIDSSENLWIATSGKGILKTNISDPKFEVIEQEVKEGNFLSDDQISSIFSDGLYYWIGTYEYGLNFVNSKTRKVTQMTANDRDAVITNDNIYDIKHVGSRAIVATSLGLNVITRNRKGKLVRESHPVLDELKVHVYEVLPVKSGSIFFSYGGQLHLYDLEEKKLQSWMFDMEKDAGIANSFCLENVEDDLVFIGTSHGLFRFDLRNKYWDRFLYHQDDTTSLSGNDVYALDYDRFGRLWVGTANGLDLLDDPFSNDPHFNHITGNQKSTIYSINNTDKYAFVGTGNGLLRIRYSDSTRNLFHKADGLPCDEFNVGATYEFKNGRLAFGGQGGVAFFHPDSLQLSAFNPEVEISGATVYGSRGKREVPVYSGATLDLSVSDFLVNIYFSSLDLTAPQKIEYRYRVNDSDWLSIGNQNYASFSNLQPGKYRIAVNGTNADRIWSSNIAYLNIKVPRPWYATWWAYSFYTVLFLGALLFGIETRTRRLRLTNQVLRDKEASAKQVARQNDRLTILHKNVTESMNYASRIQQALFPANNSFKRVIPNSFVMHRPKDIISGDFYWYTEVGAKICVAAVDCTGHGVPGALMSVIAVELLKKTVVQNGHEKPSDILEKMEYQLYELFITENEEEKNISDGMDMGLCMIDRETMTLEFAGAMNSLYNVKNGELKEIKGDRVPVGMGRALGKHEYTNHYLEFSDEDIFYMASDGYADQFGGSQNKKYKQRRFRNFLLSIAQHDMDMQHLLLENNFDKWRGANEQVDDVMVMGFKTQFE</sequence>
<evidence type="ECO:0000256" key="2">
    <source>
        <dbReference type="SAM" id="Phobius"/>
    </source>
</evidence>
<dbReference type="GO" id="GO:0000155">
    <property type="term" value="F:phosphorelay sensor kinase activity"/>
    <property type="evidence" value="ECO:0007669"/>
    <property type="project" value="TreeGrafter"/>
</dbReference>
<accession>A0A0S2I344</accession>
<protein>
    <submittedName>
        <fullName evidence="5">Response regulator containing a CheY-like receiver domain and a GGDEF domain protein</fullName>
    </submittedName>
</protein>
<name>A0A0S2I344_9BACT</name>
<feature type="domain" description="PPM-type phosphatase" evidence="3">
    <location>
        <begin position="870"/>
        <end position="1068"/>
    </location>
</feature>
<keyword evidence="2" id="KW-1133">Transmembrane helix</keyword>
<dbReference type="Gene3D" id="2.60.40.10">
    <property type="entry name" value="Immunoglobulins"/>
    <property type="match status" value="1"/>
</dbReference>
<dbReference type="Gene3D" id="2.130.10.10">
    <property type="entry name" value="YVTN repeat-like/Quinoprotein amine dehydrogenase"/>
    <property type="match status" value="3"/>
</dbReference>
<feature type="domain" description="Two component regulator three Y" evidence="4">
    <location>
        <begin position="697"/>
        <end position="755"/>
    </location>
</feature>
<dbReference type="InterPro" id="IPR001932">
    <property type="entry name" value="PPM-type_phosphatase-like_dom"/>
</dbReference>
<dbReference type="PANTHER" id="PTHR43547:SF2">
    <property type="entry name" value="HYBRID SIGNAL TRANSDUCTION HISTIDINE KINASE C"/>
    <property type="match status" value="1"/>
</dbReference>
<evidence type="ECO:0000313" key="6">
    <source>
        <dbReference type="Proteomes" id="UP000064893"/>
    </source>
</evidence>
<dbReference type="PANTHER" id="PTHR43547">
    <property type="entry name" value="TWO-COMPONENT HISTIDINE KINASE"/>
    <property type="match status" value="1"/>
</dbReference>
<dbReference type="SUPFAM" id="SSF63829">
    <property type="entry name" value="Calcium-dependent phosphotriesterase"/>
    <property type="match status" value="2"/>
</dbReference>
<dbReference type="Pfam" id="PF07228">
    <property type="entry name" value="SpoIIE"/>
    <property type="match status" value="1"/>
</dbReference>
<dbReference type="InterPro" id="IPR015943">
    <property type="entry name" value="WD40/YVTN_repeat-like_dom_sf"/>
</dbReference>
<keyword evidence="2" id="KW-0812">Transmembrane</keyword>
<feature type="transmembrane region" description="Helical" evidence="2">
    <location>
        <begin position="763"/>
        <end position="781"/>
    </location>
</feature>
<evidence type="ECO:0000259" key="3">
    <source>
        <dbReference type="Pfam" id="PF07228"/>
    </source>
</evidence>
<dbReference type="AlphaFoldDB" id="A0A0S2I344"/>
<dbReference type="EMBL" id="CP013118">
    <property type="protein sequence ID" value="ALO16692.1"/>
    <property type="molecule type" value="Genomic_DNA"/>
</dbReference>
<proteinExistence type="predicted"/>
<evidence type="ECO:0000256" key="1">
    <source>
        <dbReference type="ARBA" id="ARBA00022553"/>
    </source>
</evidence>
<gene>
    <name evidence="5" type="ORF">L21SP5_03072</name>
</gene>
<dbReference type="OrthoDB" id="9797097at2"/>
<dbReference type="KEGG" id="blq:L21SP5_03072"/>
<dbReference type="STRING" id="1307839.L21SP5_03072"/>
<dbReference type="InterPro" id="IPR036457">
    <property type="entry name" value="PPM-type-like_dom_sf"/>
</dbReference>
<keyword evidence="6" id="KW-1185">Reference proteome</keyword>
<dbReference type="InterPro" id="IPR011123">
    <property type="entry name" value="Y_Y_Y"/>
</dbReference>
<dbReference type="Proteomes" id="UP000064893">
    <property type="component" value="Chromosome"/>
</dbReference>
<dbReference type="InterPro" id="IPR011110">
    <property type="entry name" value="Reg_prop"/>
</dbReference>
<dbReference type="Pfam" id="PF07495">
    <property type="entry name" value="Y_Y_Y"/>
    <property type="match status" value="1"/>
</dbReference>